<dbReference type="GO" id="GO:0032259">
    <property type="term" value="P:methylation"/>
    <property type="evidence" value="ECO:0007669"/>
    <property type="project" value="UniProtKB-KW"/>
</dbReference>
<dbReference type="PRINTS" id="PR00996">
    <property type="entry name" value="CHERMTFRASE"/>
</dbReference>
<dbReference type="Proteomes" id="UP000007722">
    <property type="component" value="Chromosome"/>
</dbReference>
<feature type="compositionally biased region" description="Basic and acidic residues" evidence="6">
    <location>
        <begin position="401"/>
        <end position="441"/>
    </location>
</feature>
<protein>
    <recommendedName>
        <fullName evidence="2">protein-glutamate O-methyltransferase</fullName>
        <ecNumber evidence="2">2.1.1.80</ecNumber>
    </recommendedName>
</protein>
<dbReference type="EC" id="2.1.1.80" evidence="2"/>
<dbReference type="InterPro" id="IPR022642">
    <property type="entry name" value="CheR_C"/>
</dbReference>
<sequence>MSDIYFDKIKGLIKSELKIDIDQYKDSYIARRVSVRMRLNRCKDYREYLELLHKTPDEYEKLENTLTVNVTEFWRDITVYREIKKIFEEKIKDPRVKSIKIWSAGCSSGEEPYGLAIMLKELCEQHSRKFFRIVINATDLDKEIVKKAQKGIYIDKQFKNMDEGTLNKYFTKIDRNQYQISNEIKRMVSFKNHDLIKEPPIYEMDFILCRNVIIYFGKEIQEILFKKYYDGLSDGGYLILGRTEMLHGEPREMFIPYNHRERIYQKIVGKNKSIPISENRRSSEPDINKVKVNERSKVRASKLKNKDYATNLSSTSKSNIKTGTKSLDKPGQEREALKSKYSLKSSAKTDDKKRTLSSKYGSTLESRKTKLSESSNTSTLKSKTETKRTSLSKTLTSSSKSLKERNLAEKTVKEKTLRERVYSTKKDSEKNSEKLREERRLKYSTTNTSKTSSSSKTQTKTSSKTTKDLAEIRKSLNSLRNSKK</sequence>
<keyword evidence="3 8" id="KW-0489">Methyltransferase</keyword>
<dbReference type="STRING" id="456320.Mvol_0957"/>
<dbReference type="Gene3D" id="3.40.50.150">
    <property type="entry name" value="Vaccinia Virus protein VP39"/>
    <property type="match status" value="1"/>
</dbReference>
<dbReference type="AlphaFoldDB" id="D7DU04"/>
<proteinExistence type="predicted"/>
<feature type="compositionally biased region" description="Basic and acidic residues" evidence="6">
    <location>
        <begin position="465"/>
        <end position="474"/>
    </location>
</feature>
<dbReference type="KEGG" id="mvo:Mvol_0957"/>
<dbReference type="PANTHER" id="PTHR24422:SF10">
    <property type="entry name" value="CHEMOTAXIS PROTEIN METHYLTRANSFERASE 2"/>
    <property type="match status" value="1"/>
</dbReference>
<dbReference type="InterPro" id="IPR029063">
    <property type="entry name" value="SAM-dependent_MTases_sf"/>
</dbReference>
<dbReference type="SUPFAM" id="SSF53335">
    <property type="entry name" value="S-adenosyl-L-methionine-dependent methyltransferases"/>
    <property type="match status" value="1"/>
</dbReference>
<feature type="compositionally biased region" description="Basic and acidic residues" evidence="6">
    <location>
        <begin position="326"/>
        <end position="338"/>
    </location>
</feature>
<feature type="compositionally biased region" description="Basic and acidic residues" evidence="6">
    <location>
        <begin position="278"/>
        <end position="297"/>
    </location>
</feature>
<dbReference type="Pfam" id="PF03705">
    <property type="entry name" value="CheR_N"/>
    <property type="match status" value="1"/>
</dbReference>
<evidence type="ECO:0000256" key="5">
    <source>
        <dbReference type="ARBA" id="ARBA00022691"/>
    </source>
</evidence>
<keyword evidence="5" id="KW-0949">S-adenosyl-L-methionine</keyword>
<keyword evidence="4 8" id="KW-0808">Transferase</keyword>
<dbReference type="Pfam" id="PF01739">
    <property type="entry name" value="CheR"/>
    <property type="match status" value="1"/>
</dbReference>
<feature type="region of interest" description="Disordered" evidence="6">
    <location>
        <begin position="275"/>
        <end position="484"/>
    </location>
</feature>
<evidence type="ECO:0000313" key="9">
    <source>
        <dbReference type="Proteomes" id="UP000007722"/>
    </source>
</evidence>
<dbReference type="eggNOG" id="arCOG04402">
    <property type="taxonomic scope" value="Archaea"/>
</dbReference>
<gene>
    <name evidence="8" type="ordered locus">Mvol_0957</name>
</gene>
<organism evidence="8 9">
    <name type="scientific">Methanococcus voltae (strain ATCC BAA-1334 / A3)</name>
    <dbReference type="NCBI Taxonomy" id="456320"/>
    <lineage>
        <taxon>Archaea</taxon>
        <taxon>Methanobacteriati</taxon>
        <taxon>Methanobacteriota</taxon>
        <taxon>Methanomada group</taxon>
        <taxon>Methanococci</taxon>
        <taxon>Methanococcales</taxon>
        <taxon>Methanococcaceae</taxon>
        <taxon>Methanococcus</taxon>
    </lineage>
</organism>
<feature type="compositionally biased region" description="Polar residues" evidence="6">
    <location>
        <begin position="475"/>
        <end position="484"/>
    </location>
</feature>
<evidence type="ECO:0000256" key="2">
    <source>
        <dbReference type="ARBA" id="ARBA00012534"/>
    </source>
</evidence>
<reference evidence="8 9" key="1">
    <citation type="submission" date="2010-05" db="EMBL/GenBank/DDBJ databases">
        <title>Complete sequence of Methanococcus voltae A3.</title>
        <authorList>
            <consortium name="US DOE Joint Genome Institute"/>
            <person name="Lucas S."/>
            <person name="Copeland A."/>
            <person name="Lapidus A."/>
            <person name="Cheng J.-F."/>
            <person name="Bruce D."/>
            <person name="Goodwin L."/>
            <person name="Pitluck S."/>
            <person name="Lowry S."/>
            <person name="Clum A."/>
            <person name="Land M."/>
            <person name="Hauser L."/>
            <person name="Kyrpides N."/>
            <person name="Mikhailova N."/>
            <person name="Whitman W.B."/>
            <person name="Woyke T."/>
        </authorList>
    </citation>
    <scope>NUCLEOTIDE SEQUENCE [LARGE SCALE GENOMIC DNA]</scope>
    <source>
        <strain evidence="9">ATCC BAA-1334 / A3</strain>
    </source>
</reference>
<feature type="compositionally biased region" description="Polar residues" evidence="6">
    <location>
        <begin position="308"/>
        <end position="325"/>
    </location>
</feature>
<feature type="compositionally biased region" description="Low complexity" evidence="6">
    <location>
        <begin position="389"/>
        <end position="400"/>
    </location>
</feature>
<comment type="catalytic activity">
    <reaction evidence="1">
        <text>L-glutamyl-[protein] + S-adenosyl-L-methionine = [protein]-L-glutamate 5-O-methyl ester + S-adenosyl-L-homocysteine</text>
        <dbReference type="Rhea" id="RHEA:24452"/>
        <dbReference type="Rhea" id="RHEA-COMP:10208"/>
        <dbReference type="Rhea" id="RHEA-COMP:10311"/>
        <dbReference type="ChEBI" id="CHEBI:29973"/>
        <dbReference type="ChEBI" id="CHEBI:57856"/>
        <dbReference type="ChEBI" id="CHEBI:59789"/>
        <dbReference type="ChEBI" id="CHEBI:82795"/>
        <dbReference type="EC" id="2.1.1.80"/>
    </reaction>
</comment>
<dbReference type="EMBL" id="CP002057">
    <property type="protein sequence ID" value="ADI36614.1"/>
    <property type="molecule type" value="Genomic_DNA"/>
</dbReference>
<dbReference type="SMART" id="SM00138">
    <property type="entry name" value="MeTrc"/>
    <property type="match status" value="1"/>
</dbReference>
<evidence type="ECO:0000256" key="1">
    <source>
        <dbReference type="ARBA" id="ARBA00001541"/>
    </source>
</evidence>
<evidence type="ECO:0000259" key="7">
    <source>
        <dbReference type="PROSITE" id="PS50123"/>
    </source>
</evidence>
<dbReference type="InParanoid" id="D7DU04"/>
<evidence type="ECO:0000313" key="8">
    <source>
        <dbReference type="EMBL" id="ADI36614.1"/>
    </source>
</evidence>
<dbReference type="Gene3D" id="1.10.155.10">
    <property type="entry name" value="Chemotaxis receptor methyltransferase CheR, N-terminal domain"/>
    <property type="match status" value="1"/>
</dbReference>
<dbReference type="OrthoDB" id="10657at2157"/>
<keyword evidence="9" id="KW-1185">Reference proteome</keyword>
<dbReference type="PANTHER" id="PTHR24422">
    <property type="entry name" value="CHEMOTAXIS PROTEIN METHYLTRANSFERASE"/>
    <property type="match status" value="1"/>
</dbReference>
<accession>D7DU04</accession>
<dbReference type="InterPro" id="IPR050903">
    <property type="entry name" value="Bact_Chemotaxis_MeTrfase"/>
</dbReference>
<feature type="compositionally biased region" description="Low complexity" evidence="6">
    <location>
        <begin position="372"/>
        <end position="381"/>
    </location>
</feature>
<dbReference type="GO" id="GO:0008983">
    <property type="term" value="F:protein-glutamate O-methyltransferase activity"/>
    <property type="evidence" value="ECO:0007669"/>
    <property type="project" value="UniProtKB-EC"/>
</dbReference>
<dbReference type="InterPro" id="IPR000780">
    <property type="entry name" value="CheR_MeTrfase"/>
</dbReference>
<evidence type="ECO:0000256" key="6">
    <source>
        <dbReference type="SAM" id="MobiDB-lite"/>
    </source>
</evidence>
<dbReference type="InterPro" id="IPR022641">
    <property type="entry name" value="CheR_N"/>
</dbReference>
<evidence type="ECO:0000256" key="3">
    <source>
        <dbReference type="ARBA" id="ARBA00022603"/>
    </source>
</evidence>
<feature type="domain" description="CheR-type methyltransferase" evidence="7">
    <location>
        <begin position="1"/>
        <end position="254"/>
    </location>
</feature>
<name>D7DU04_METV3</name>
<evidence type="ECO:0000256" key="4">
    <source>
        <dbReference type="ARBA" id="ARBA00022679"/>
    </source>
</evidence>
<dbReference type="InterPro" id="IPR036804">
    <property type="entry name" value="CheR_N_sf"/>
</dbReference>
<dbReference type="HOGENOM" id="CLU_563396_0_0_2"/>
<dbReference type="PROSITE" id="PS50123">
    <property type="entry name" value="CHER"/>
    <property type="match status" value="1"/>
</dbReference>
<feature type="compositionally biased region" description="Low complexity" evidence="6">
    <location>
        <begin position="444"/>
        <end position="464"/>
    </location>
</feature>
<dbReference type="SUPFAM" id="SSF47757">
    <property type="entry name" value="Chemotaxis receptor methyltransferase CheR, N-terminal domain"/>
    <property type="match status" value="1"/>
</dbReference>